<reference evidence="3" key="1">
    <citation type="journal article" date="2001" name="FEMS Microbiol. Lett.">
        <title>A putative type III secretion gene cluster is widely distributed in the Burkholderia cepacia complex but absent from genomovar I.</title>
        <authorList>
            <person name="Parsons Y.N."/>
            <person name="Glendinning K.J."/>
            <person name="Thornton V."/>
            <person name="Hales B.A."/>
            <person name="Hart C.A."/>
            <person name="Winstanley C."/>
        </authorList>
    </citation>
    <scope>NUCLEOTIDE SEQUENCE</scope>
</reference>
<evidence type="ECO:0000256" key="1">
    <source>
        <dbReference type="SAM" id="Coils"/>
    </source>
</evidence>
<sequence>MLDIDGVGMGANWMAFLERTLEAERAKAASQAAQQSGDPSKQQTATPPPPPITVQVTPDTDPSKPTNAEIASATSLIRSLAEQYRPKPPDITVDDPLTQAAQTAIQGAQTQYDNALQDEQDKQTALTHAKNDPSTTKDALSSAQTAYDNAHQATAKAEKELDVTTDAGYMIAYAQQADHDNEALDPKRAGSAQADANAALDRLKAAVPGIDDPAKVSPRDDWTPQQKQAYDAWQKADAKLSEAKALHNADIANSNLAFAQLQSYGSNGDYADAMDAGIARINKQLAPLDRVIDVPPALKPDEARTQLTQSADDANYANACLNAATDAAKVADIQGTYNAVSGKYGPTVMSTTVAAQQDLLNHAQASARVSGGYLQMLYANRQVDEQQKNYDATQKSATQWRRDHPGVKLMDPRADLGVEDAATQLWKAKDAASLAHDGYVAAYGNALAIHYDDIAAGVQNRYDHRTMCIANDPTPLEIKGLKTIASALHQADERMTASVNERATKQALADAQAKQQDLKIKVDGLQAQYDQWNRDHGIGPTPSVFSIATPQGTPKNIPLTAPVPFVVNQYAKPLADALAELDQANRDVQHAQLRSETFHQQVLFNEFDAHLDERLRNPKTESDQKDYAKALSDFFGAHRSELSQSLLDKAGDATRRGTRIDFGLLDPTEQRNLVGVAIGLSPDRATGDPHAAQFSDGKKLESIDKVRDELLKVGGGKGTRVNVMPIVYASKDAGLVTSAIFKVTNENGDTHYVDDQGAKYSSIDNFIDDNSLSSDGTLDIATGYDANGTARIDPHNTAHDDSWWESVMHTFGSGDVNLGMLLGGIALEVGGGLLDATVFGAPLGVALNVAGTGLIYTSAAAAVANSGYDLANRIQHDRTISPLDAEARADYLNLVPAGVGGVGKIATLLNDSKGLATFVRRATTVTGLGGAAEAGVQFVHDAVTGHTDRLAGDASSFILNLGLAQGHQKLKAVTTGIVRRTGGFGGRDLNNQAVQIGDQTVRIGQSRYTATNTLRLGRTRATIDGRSVTVAGDGTLMVGKRVLTYEGVPIRVLSRANAVNTGARGKTGTTAFVDHEGRITIAERVDGSWRTLERTRFNRYGTDGRITAGRDGSLTLSDGIELRAPSQVGTPRGAGPAPATPTAAPPHDDGARTNAARATPSTLRAAAGPTAAVAEPAAATSRATAQAGRSSAQVRERAAENDQDARTASRADRRSGDARTIQYRRVADPAEAGAGGPLEPLTFRQRVAWTVLHAIESSPLAPGFAAREADVAVAPGGPRVEQHSYGGRTLFVVRNGRPDAPLTRPDGTPLSGHELALDARHGLPAPSRLDEPIVLVAEGAEAGLAPELANVWNRPVFVAPRGALAADGTIRATSGFLRFDPAPHPEVALGPLRADGLQVFHADSGKPVDLNEHLGTLLGFGAHKGGFALGRDAVVALYEDFSTRAEQEASAGAERAALALLRRRYDLPTVAMDGPFSHAGRVAVLYQPRGGLHTGDAGRGLLPTTLDPESLQTLRTLRDAIQQDRLYFDPQGVYRDGRLLLADPGPIETHSDAYRQTLADVDDQITLLERGIERGDVKLKRPDVQMRAGGAPLPNQVSAFAEQSGTLAQQMRLLGSDRSRVNAAGKRPGGGRYTRKALEAEASRQLNAFEARYDVDLGSRADAHPRDAGDPPNDHGGRDKPRDDAPRSMREIQAQRVAWSRAHVERNASPFGAATPALDALGLRRRGLVSMDEADRLAIVHADTQPDGTLLGPDGRPIDPHGFSLLSDAPYAGQRVVILAARHANEGAAAQLANLWQRPVYAVHPDAVGADGGLTDLSGMNRYVPAAYEQPALGELSVTGGQLHVAGDPARTVDPADHLGPLVGSGLYKTVFDGGTGQAIGFFRDTSPDGVEVAHEEIGAEQGGLRELKRLDLPVSTVDGPFSHLGRVGVVYKPAALLSSAAMEKGLGLPGVVRRSGLDDLANIRNVTQRHGLLYDFQVLFGRHGEVLLHDPGQVLHKADPEGDVVERIDGVIDTIQRGIATGRIRLAHPAYAESGAYAQRPGMLGRVVQRFRGRVLLMRAHAIARQSPTFRAQMRLARSDGWTIRVGTPGGGHYADADTRTIVLDGNTRRAGTLVFVWGHELQHSVDLATGALAAEHASPEAAVAALLKSDARAEVNAYTIRNEILAAGGPDIATHATLPDALARATEHALTSRDPAALDALADTFGDMRTSTPGNPTYREYYGEQVRAAAGRPVAARLAAPARARHAVDGHAMKHARAWLDARDMRTLTRAEGQHAPTLGHLVQQTGTDTALLIARAGQPTPDAPPTFVATAHVDANGAIQRLRFLGNALNAEERQALKQALSSAMERSDPAGTAAARRAFDFHASPVTHRELVALGGPAKVKPAREGETVEFTRNGRVRDAYVDAIDALSNAPHFARAKQAVAAAGHADTIYVVDKATGKIAGHARYDSATGVWQYRENAPHARTHVTERPLAAAYPQRGRIRLRPNGKLHGVPLTRARTRGMTFFVSSVEPATLARVGDRFDAPRPPKKDKTEVLPRRGLHYGGHVAISGMHGLRRRFASLTGTGAAIALRRARAIATLGRASPATRPLPAGGTRTPATTALAPAPRAFEAGLLPAASGHALDFSGHNVVHLLSLAKARGLVPGKHFIYVYGGGERIAYRLGKPRAVITANAQGELTWHDNWRKPDSPGVPLDASPIGGGPYGGDTHLLLTELAPDALAEHARGTRLKTLETRLATVDAWAKDPSPHMSDARRDWGAAEARRLRSQRHAALQSIRRANAAAARNGQAASGHPVLDVRTYQPSLVSTTQVESLQRYGDGNASALLAHYDRIDALVQHARDPRAAPLELDDAVNGVPPAIMADAQALRDTGMPLYVARDWSGGGSRYAPIPLTRKVLSRFSTALATDRALRRRLLAADPAYQQRVVPMSRAFRLSDDPAKFVAQIERHGGVMPAVTIVIDPHTLAATRGAKHDPAVVHDAKSIGDHKDATIDYWTGTITGANGKSMRIDDLAEQYVHNWLDASSKAGFLLRFEMAPARALVSSVDHRHQPGSNTGYHDHARLGALLESWNRTHLGQPAPHVMVTFHGWDTVPEPASGASHLELAKSLLDHPALPWVHVGLSYATHGSDFVANQELTTALATLLVERARANDPTLARLHGADALTRVYDRVDRTTLMNQHGLLLAEVDRIGRARGMSPARLAALRQQLYEGNTTQLLHRARYATSRFAADRWAADPRRAPAASDAARMFTERWLTDVGARLAAPEQIVTTDGGGAGVEPLQAWRETVLAPALVAADTQPISESRLVSAQTNEPMRPDDPLAAAAELHALRLHQPDSWIAALLNRKNLLSIAIGAGAGFAVHHFGLTPDKFKQAANAAFVGVRTGRLVQAVHQDTVRALQSGDPRLFDRVIDRFVDGLNNQLDAHQMHAEQRNASLILLAESARAKIHLQLELHKAASLPADKTLEYTKMIANDMLQQMQGVLAGTSIQQLHYGNPRRFMGKAGRAAAIAGYASLGELSLHALLQNPSVVPALGAAGALLGITYTGLVQGSAFAHLSIERRSRVVRGIDLMSDLASIAGGAIAPFVGPHPAIQSDLPIAISSLSSATLLALARIDTHFPNLPKRLTGSIPTSLMVAPILIYVGKWIYTAFEDDDGKAPPSGTQQPGGGATQHAVAVERPTALHRRRWRFAMGDRGPASPVAAGRRARIACRPAGDDARRTGCACAERNPAAQSIGRARCHALAGRHAAGGRMTVGPPRVTAAGTTMPSRRALRLQPRLEHQHRPQLVLPVHPARLVLAPQPLDRRRIEEAFFAQARRPQQRLGPVAQRAAQPVVDGRAEALLRPVDQRGRHVPVEQPAQQRLRLPFGQAHRRRHAPREFHDVMIEERHARLEAHGHRRAIDLREDVGRQVRERVDRHRLLGEAQMRGPRGHRVERRRRLLPRQRDALRVMHRRHQQPVQPDAAFGRHHMAELVQAIADARRRFARLHAATPRALRDGCQLVRVVGPQRVQRGGDPRAHGARHAMQLAPQARRQEIARVAAEQLVAAVAGQAYLHVPARQFGDEKGRDLRRIGERLVVDRRQLRHDAERMVGGHVKLGMARAEMARDGLRITGFVVAGLVEADRKRVDRRRRLRLHQRDDRRRIDAARQERAERHVGLHLPRDGLPQDRVELADGFVGSAFERLRAARLDHLFERPVRAQARRVARMFELDVRAGRQLADAAIDRVRRGHARLAQVQAQRVAVDRAVEARVAAQCLQLGREHQRVADPAVVERLLADPVACERQHPRRAIPQREREHAGRAAQRGLDAPRDDRRDQHLAVGVAAPRRCAPRTLELRAQFAMVVDFAVEDEDVAAARGSHRLPAVHRQVDDREPPVAERDAGLRVDPDPLPVRPAMREARRHSRERAARCLLIEGDAIQKAVDSAH</sequence>
<protein>
    <submittedName>
        <fullName evidence="3">Uncharacterized protein</fullName>
    </submittedName>
</protein>
<feature type="compositionally biased region" description="Low complexity" evidence="2">
    <location>
        <begin position="1164"/>
        <end position="1193"/>
    </location>
</feature>
<keyword evidence="1" id="KW-0175">Coiled coil</keyword>
<feature type="compositionally biased region" description="Low complexity" evidence="2">
    <location>
        <begin position="1129"/>
        <end position="1142"/>
    </location>
</feature>
<feature type="region of interest" description="Disordered" evidence="2">
    <location>
        <begin position="4282"/>
        <end position="4313"/>
    </location>
</feature>
<organism evidence="3">
    <name type="scientific">Burkholderia cenocepacia</name>
    <dbReference type="NCBI Taxonomy" id="95486"/>
    <lineage>
        <taxon>Bacteria</taxon>
        <taxon>Pseudomonadati</taxon>
        <taxon>Pseudomonadota</taxon>
        <taxon>Betaproteobacteria</taxon>
        <taxon>Burkholderiales</taxon>
        <taxon>Burkholderiaceae</taxon>
        <taxon>Burkholderia</taxon>
        <taxon>Burkholderia cepacia complex</taxon>
    </lineage>
</organism>
<proteinExistence type="predicted"/>
<dbReference type="EMBL" id="AY028431">
    <property type="protein sequence ID" value="AAL59408.1"/>
    <property type="molecule type" value="Genomic_DNA"/>
</dbReference>
<feature type="region of interest" description="Disordered" evidence="2">
    <location>
        <begin position="1124"/>
        <end position="1238"/>
    </location>
</feature>
<evidence type="ECO:0000256" key="2">
    <source>
        <dbReference type="SAM" id="MobiDB-lite"/>
    </source>
</evidence>
<accession>Q8VP11</accession>
<feature type="region of interest" description="Disordered" evidence="2">
    <location>
        <begin position="3654"/>
        <end position="3673"/>
    </location>
</feature>
<feature type="compositionally biased region" description="Polar residues" evidence="2">
    <location>
        <begin position="132"/>
        <end position="144"/>
    </location>
</feature>
<feature type="region of interest" description="Disordered" evidence="2">
    <location>
        <begin position="24"/>
        <end position="67"/>
    </location>
</feature>
<feature type="compositionally biased region" description="Basic and acidic residues" evidence="2">
    <location>
        <begin position="1194"/>
        <end position="1217"/>
    </location>
</feature>
<name>Q8VP11_9BURK</name>
<dbReference type="SMR" id="Q8VP11"/>
<feature type="region of interest" description="Disordered" evidence="2">
    <location>
        <begin position="122"/>
        <end position="144"/>
    </location>
</feature>
<feature type="coiled-coil region" evidence="1">
    <location>
        <begin position="508"/>
        <end position="535"/>
    </location>
</feature>
<dbReference type="InterPro" id="IPR054555">
    <property type="entry name" value="T3SS_HopBF1-like"/>
</dbReference>
<feature type="region of interest" description="Disordered" evidence="2">
    <location>
        <begin position="4364"/>
        <end position="4390"/>
    </location>
</feature>
<dbReference type="CDD" id="cd20900">
    <property type="entry name" value="HopBF1"/>
    <property type="match status" value="1"/>
</dbReference>
<evidence type="ECO:0000313" key="3">
    <source>
        <dbReference type="EMBL" id="AAL59408.1"/>
    </source>
</evidence>
<feature type="region of interest" description="Disordered" evidence="2">
    <location>
        <begin position="1660"/>
        <end position="1690"/>
    </location>
</feature>
<feature type="compositionally biased region" description="Basic and acidic residues" evidence="2">
    <location>
        <begin position="4365"/>
        <end position="4385"/>
    </location>
</feature>